<reference evidence="2 3" key="1">
    <citation type="journal article" date="2019" name="Sci. Rep.">
        <title>Orb-weaving spider Araneus ventricosus genome elucidates the spidroin gene catalogue.</title>
        <authorList>
            <person name="Kono N."/>
            <person name="Nakamura H."/>
            <person name="Ohtoshi R."/>
            <person name="Moran D.A.P."/>
            <person name="Shinohara A."/>
            <person name="Yoshida Y."/>
            <person name="Fujiwara M."/>
            <person name="Mori M."/>
            <person name="Tomita M."/>
            <person name="Arakawa K."/>
        </authorList>
    </citation>
    <scope>NUCLEOTIDE SEQUENCE [LARGE SCALE GENOMIC DNA]</scope>
</reference>
<dbReference type="AlphaFoldDB" id="A0A4Y2LWH5"/>
<dbReference type="EMBL" id="BGPR01006414">
    <property type="protein sequence ID" value="GBN18809.1"/>
    <property type="molecule type" value="Genomic_DNA"/>
</dbReference>
<feature type="transmembrane region" description="Helical" evidence="1">
    <location>
        <begin position="145"/>
        <end position="167"/>
    </location>
</feature>
<name>A0A4Y2LWH5_ARAVE</name>
<dbReference type="Gene3D" id="3.60.10.10">
    <property type="entry name" value="Endonuclease/exonuclease/phosphatase"/>
    <property type="match status" value="1"/>
</dbReference>
<keyword evidence="1" id="KW-0472">Membrane</keyword>
<dbReference type="Proteomes" id="UP000499080">
    <property type="component" value="Unassembled WGS sequence"/>
</dbReference>
<organism evidence="2 3">
    <name type="scientific">Araneus ventricosus</name>
    <name type="common">Orbweaver spider</name>
    <name type="synonym">Epeira ventricosa</name>
    <dbReference type="NCBI Taxonomy" id="182803"/>
    <lineage>
        <taxon>Eukaryota</taxon>
        <taxon>Metazoa</taxon>
        <taxon>Ecdysozoa</taxon>
        <taxon>Arthropoda</taxon>
        <taxon>Chelicerata</taxon>
        <taxon>Arachnida</taxon>
        <taxon>Araneae</taxon>
        <taxon>Araneomorphae</taxon>
        <taxon>Entelegynae</taxon>
        <taxon>Araneoidea</taxon>
        <taxon>Araneidae</taxon>
        <taxon>Araneus</taxon>
    </lineage>
</organism>
<gene>
    <name evidence="2" type="ORF">AVEN_167371_1</name>
</gene>
<comment type="caution">
    <text evidence="2">The sequence shown here is derived from an EMBL/GenBank/DDBJ whole genome shotgun (WGS) entry which is preliminary data.</text>
</comment>
<dbReference type="InterPro" id="IPR036691">
    <property type="entry name" value="Endo/exonu/phosph_ase_sf"/>
</dbReference>
<sequence length="192" mass="22109">MDSWYLFEDRYLVYRKDRGSSANSSRRGCGVLVAIKKCISSRKLDVPGLDLEAIWISDKLNHGEKTLLCVVYFPPSSYVVTCVKCFDCFEGFGFFDKIFICGDFNLSIYDDFCDHNNPIVSELSNFMNLFNLGQYNNILDCNNKYLDLILTMWILMISLSGTTIALWSLKTNIILLCRFPWILYLSTSIRGM</sequence>
<dbReference type="OrthoDB" id="8069600at2759"/>
<keyword evidence="1" id="KW-1133">Transmembrane helix</keyword>
<keyword evidence="3" id="KW-1185">Reference proteome</keyword>
<keyword evidence="1" id="KW-0812">Transmembrane</keyword>
<protein>
    <recommendedName>
        <fullName evidence="4">Endonuclease/exonuclease/phosphatase domain-containing protein</fullName>
    </recommendedName>
</protein>
<evidence type="ECO:0008006" key="4">
    <source>
        <dbReference type="Google" id="ProtNLM"/>
    </source>
</evidence>
<accession>A0A4Y2LWH5</accession>
<proteinExistence type="predicted"/>
<evidence type="ECO:0000313" key="2">
    <source>
        <dbReference type="EMBL" id="GBN18809.1"/>
    </source>
</evidence>
<dbReference type="SUPFAM" id="SSF56219">
    <property type="entry name" value="DNase I-like"/>
    <property type="match status" value="1"/>
</dbReference>
<evidence type="ECO:0000313" key="3">
    <source>
        <dbReference type="Proteomes" id="UP000499080"/>
    </source>
</evidence>
<evidence type="ECO:0000256" key="1">
    <source>
        <dbReference type="SAM" id="Phobius"/>
    </source>
</evidence>